<keyword evidence="2 4" id="KW-0689">Ribosomal protein</keyword>
<dbReference type="FunFam" id="3.90.1030.10:FF:000001">
    <property type="entry name" value="50S ribosomal protein L17"/>
    <property type="match status" value="1"/>
</dbReference>
<evidence type="ECO:0000313" key="6">
    <source>
        <dbReference type="EMBL" id="ADK86263.1"/>
    </source>
</evidence>
<dbReference type="GO" id="GO:0003735">
    <property type="term" value="F:structural constituent of ribosome"/>
    <property type="evidence" value="ECO:0007669"/>
    <property type="project" value="InterPro"/>
</dbReference>
<dbReference type="SUPFAM" id="SSF64263">
    <property type="entry name" value="Prokaryotic ribosomal protein L17"/>
    <property type="match status" value="1"/>
</dbReference>
<evidence type="ECO:0000256" key="5">
    <source>
        <dbReference type="RuleBase" id="RU000660"/>
    </source>
</evidence>
<keyword evidence="7" id="KW-1185">Reference proteome</keyword>
<sequence length="122" mass="13800">MKHRTLTRKLSRDSAHRKAMMRNLVTALFEHDKVETTHAKAKELKKAADKMITLAKRGDLHARRLAEAYMHSHTVCGKLFAEAKDRYQQRSGGYVRVVATRVRRGDAAPMAIVELVSASESK</sequence>
<dbReference type="HOGENOM" id="CLU_074407_2_2_7"/>
<evidence type="ECO:0000256" key="2">
    <source>
        <dbReference type="ARBA" id="ARBA00022980"/>
    </source>
</evidence>
<evidence type="ECO:0000313" key="7">
    <source>
        <dbReference type="Proteomes" id="UP000009047"/>
    </source>
</evidence>
<dbReference type="eggNOG" id="COG0203">
    <property type="taxonomic scope" value="Bacteria"/>
</dbReference>
<dbReference type="KEGG" id="dbr:Deba_2910"/>
<dbReference type="Proteomes" id="UP000009047">
    <property type="component" value="Chromosome"/>
</dbReference>
<dbReference type="Pfam" id="PF01196">
    <property type="entry name" value="Ribosomal_L17"/>
    <property type="match status" value="1"/>
</dbReference>
<name>E1QKQ4_DESB2</name>
<dbReference type="GO" id="GO:0022625">
    <property type="term" value="C:cytosolic large ribosomal subunit"/>
    <property type="evidence" value="ECO:0007669"/>
    <property type="project" value="TreeGrafter"/>
</dbReference>
<protein>
    <recommendedName>
        <fullName evidence="4">Large ribosomal subunit protein bL17</fullName>
    </recommendedName>
</protein>
<dbReference type="InterPro" id="IPR036373">
    <property type="entry name" value="Ribosomal_bL17_sf"/>
</dbReference>
<dbReference type="InterPro" id="IPR000456">
    <property type="entry name" value="Ribosomal_bL17"/>
</dbReference>
<dbReference type="RefSeq" id="WP_013259701.1">
    <property type="nucleotide sequence ID" value="NC_014365.1"/>
</dbReference>
<dbReference type="AlphaFoldDB" id="E1QKQ4"/>
<proteinExistence type="inferred from homology"/>
<dbReference type="OrthoDB" id="9809073at2"/>
<reference evidence="6 7" key="1">
    <citation type="journal article" date="2010" name="Stand. Genomic Sci.">
        <title>Complete genome sequence of Desulfarculus baarsii type strain (2st14).</title>
        <authorList>
            <person name="Sun H."/>
            <person name="Spring S."/>
            <person name="Lapidus A."/>
            <person name="Davenport K."/>
            <person name="Del Rio T.G."/>
            <person name="Tice H."/>
            <person name="Nolan M."/>
            <person name="Copeland A."/>
            <person name="Cheng J.F."/>
            <person name="Lucas S."/>
            <person name="Tapia R."/>
            <person name="Goodwin L."/>
            <person name="Pitluck S."/>
            <person name="Ivanova N."/>
            <person name="Pagani I."/>
            <person name="Mavromatis K."/>
            <person name="Ovchinnikova G."/>
            <person name="Pati A."/>
            <person name="Chen A."/>
            <person name="Palaniappan K."/>
            <person name="Hauser L."/>
            <person name="Chang Y.J."/>
            <person name="Jeffries C.D."/>
            <person name="Detter J.C."/>
            <person name="Han C."/>
            <person name="Rohde M."/>
            <person name="Brambilla E."/>
            <person name="Goker M."/>
            <person name="Woyke T."/>
            <person name="Bristow J."/>
            <person name="Eisen J.A."/>
            <person name="Markowitz V."/>
            <person name="Hugenholtz P."/>
            <person name="Kyrpides N.C."/>
            <person name="Klenk H.P."/>
            <person name="Land M."/>
        </authorList>
    </citation>
    <scope>NUCLEOTIDE SEQUENCE [LARGE SCALE GENOMIC DNA]</scope>
    <source>
        <strain evidence="7">ATCC 33931 / DSM 2075 / LMG 7858 / VKM B-1802 / 2st14</strain>
    </source>
</reference>
<dbReference type="EMBL" id="CP002085">
    <property type="protein sequence ID" value="ADK86263.1"/>
    <property type="molecule type" value="Genomic_DNA"/>
</dbReference>
<dbReference type="GO" id="GO:0006412">
    <property type="term" value="P:translation"/>
    <property type="evidence" value="ECO:0007669"/>
    <property type="project" value="UniProtKB-UniRule"/>
</dbReference>
<dbReference type="PANTHER" id="PTHR14413:SF16">
    <property type="entry name" value="LARGE RIBOSOMAL SUBUNIT PROTEIN BL17M"/>
    <property type="match status" value="1"/>
</dbReference>
<dbReference type="HAMAP" id="MF_01368">
    <property type="entry name" value="Ribosomal_bL17"/>
    <property type="match status" value="1"/>
</dbReference>
<comment type="similarity">
    <text evidence="1 4 5">Belongs to the bacterial ribosomal protein bL17 family.</text>
</comment>
<comment type="subunit">
    <text evidence="4">Part of the 50S ribosomal subunit. Contacts protein L32.</text>
</comment>
<dbReference type="PANTHER" id="PTHR14413">
    <property type="entry name" value="RIBOSOMAL PROTEIN L17"/>
    <property type="match status" value="1"/>
</dbReference>
<evidence type="ECO:0000256" key="1">
    <source>
        <dbReference type="ARBA" id="ARBA00008777"/>
    </source>
</evidence>
<accession>E1QKQ4</accession>
<evidence type="ECO:0000256" key="3">
    <source>
        <dbReference type="ARBA" id="ARBA00023274"/>
    </source>
</evidence>
<dbReference type="NCBIfam" id="TIGR00059">
    <property type="entry name" value="L17"/>
    <property type="match status" value="1"/>
</dbReference>
<evidence type="ECO:0000256" key="4">
    <source>
        <dbReference type="HAMAP-Rule" id="MF_01368"/>
    </source>
</evidence>
<organism evidence="6 7">
    <name type="scientific">Desulfarculus baarsii (strain ATCC 33931 / DSM 2075 / LMG 7858 / VKM B-1802 / 2st14)</name>
    <dbReference type="NCBI Taxonomy" id="644282"/>
    <lineage>
        <taxon>Bacteria</taxon>
        <taxon>Pseudomonadati</taxon>
        <taxon>Thermodesulfobacteriota</taxon>
        <taxon>Desulfarculia</taxon>
        <taxon>Desulfarculales</taxon>
        <taxon>Desulfarculaceae</taxon>
        <taxon>Desulfarculus</taxon>
    </lineage>
</organism>
<gene>
    <name evidence="4" type="primary">rplQ</name>
    <name evidence="6" type="ordered locus">Deba_2910</name>
</gene>
<dbReference type="Gene3D" id="3.90.1030.10">
    <property type="entry name" value="Ribosomal protein L17"/>
    <property type="match status" value="1"/>
</dbReference>
<dbReference type="STRING" id="644282.Deba_2910"/>
<keyword evidence="3 4" id="KW-0687">Ribonucleoprotein</keyword>